<dbReference type="Proteomes" id="UP001610563">
    <property type="component" value="Unassembled WGS sequence"/>
</dbReference>
<reference evidence="2 3" key="1">
    <citation type="submission" date="2024-07" db="EMBL/GenBank/DDBJ databases">
        <title>Section-level genome sequencing and comparative genomics of Aspergillus sections Usti and Cavernicolus.</title>
        <authorList>
            <consortium name="Lawrence Berkeley National Laboratory"/>
            <person name="Nybo J.L."/>
            <person name="Vesth T.C."/>
            <person name="Theobald S."/>
            <person name="Frisvad J.C."/>
            <person name="Larsen T.O."/>
            <person name="Kjaerboelling I."/>
            <person name="Rothschild-Mancinelli K."/>
            <person name="Lyhne E.K."/>
            <person name="Kogle M.E."/>
            <person name="Barry K."/>
            <person name="Clum A."/>
            <person name="Na H."/>
            <person name="Ledsgaard L."/>
            <person name="Lin J."/>
            <person name="Lipzen A."/>
            <person name="Kuo A."/>
            <person name="Riley R."/>
            <person name="Mondo S."/>
            <person name="Labutti K."/>
            <person name="Haridas S."/>
            <person name="Pangalinan J."/>
            <person name="Salamov A.A."/>
            <person name="Simmons B.A."/>
            <person name="Magnuson J.K."/>
            <person name="Chen J."/>
            <person name="Drula E."/>
            <person name="Henrissat B."/>
            <person name="Wiebenga A."/>
            <person name="Lubbers R.J."/>
            <person name="Gomes A.C."/>
            <person name="Makela M.R."/>
            <person name="Stajich J."/>
            <person name="Grigoriev I.V."/>
            <person name="Mortensen U.H."/>
            <person name="De Vries R.P."/>
            <person name="Baker S.E."/>
            <person name="Andersen M.R."/>
        </authorList>
    </citation>
    <scope>NUCLEOTIDE SEQUENCE [LARGE SCALE GENOMIC DNA]</scope>
    <source>
        <strain evidence="2 3">CBS 209.92</strain>
    </source>
</reference>
<keyword evidence="1" id="KW-1133">Transmembrane helix</keyword>
<keyword evidence="1" id="KW-0812">Transmembrane</keyword>
<evidence type="ECO:0000313" key="3">
    <source>
        <dbReference type="Proteomes" id="UP001610563"/>
    </source>
</evidence>
<name>A0ABR4G4N9_9EURO</name>
<comment type="caution">
    <text evidence="2">The sequence shown here is derived from an EMBL/GenBank/DDBJ whole genome shotgun (WGS) entry which is preliminary data.</text>
</comment>
<keyword evidence="3" id="KW-1185">Reference proteome</keyword>
<dbReference type="EMBL" id="JBFTWV010000051">
    <property type="protein sequence ID" value="KAL2793948.1"/>
    <property type="molecule type" value="Genomic_DNA"/>
</dbReference>
<evidence type="ECO:0000256" key="1">
    <source>
        <dbReference type="SAM" id="Phobius"/>
    </source>
</evidence>
<keyword evidence="1" id="KW-0472">Membrane</keyword>
<evidence type="ECO:0000313" key="2">
    <source>
        <dbReference type="EMBL" id="KAL2793948.1"/>
    </source>
</evidence>
<organism evidence="2 3">
    <name type="scientific">Aspergillus keveii</name>
    <dbReference type="NCBI Taxonomy" id="714993"/>
    <lineage>
        <taxon>Eukaryota</taxon>
        <taxon>Fungi</taxon>
        <taxon>Dikarya</taxon>
        <taxon>Ascomycota</taxon>
        <taxon>Pezizomycotina</taxon>
        <taxon>Eurotiomycetes</taxon>
        <taxon>Eurotiomycetidae</taxon>
        <taxon>Eurotiales</taxon>
        <taxon>Aspergillaceae</taxon>
        <taxon>Aspergillus</taxon>
        <taxon>Aspergillus subgen. Nidulantes</taxon>
    </lineage>
</organism>
<accession>A0ABR4G4N9</accession>
<feature type="transmembrane region" description="Helical" evidence="1">
    <location>
        <begin position="51"/>
        <end position="72"/>
    </location>
</feature>
<sequence length="73" mass="8226">MYQVGLSETEILHVLSCEGWNIQPRTLSYHSQSSKHLGNRIRKVSVDCARALIVSLMLYLYHNAAGLLASAFY</sequence>
<gene>
    <name evidence="2" type="ORF">BJX66DRAFT_305131</name>
</gene>
<proteinExistence type="predicted"/>
<protein>
    <submittedName>
        <fullName evidence="2">Uncharacterized protein</fullName>
    </submittedName>
</protein>